<dbReference type="InterPro" id="IPR022398">
    <property type="entry name" value="Peptidase_S8_His-AS"/>
</dbReference>
<dbReference type="InterPro" id="IPR000209">
    <property type="entry name" value="Peptidase_S8/S53_dom"/>
</dbReference>
<evidence type="ECO:0000256" key="4">
    <source>
        <dbReference type="ARBA" id="ARBA00022729"/>
    </source>
</evidence>
<keyword evidence="6 9" id="KW-0720">Serine protease</keyword>
<keyword evidence="3 9" id="KW-0645">Protease</keyword>
<dbReference type="InterPro" id="IPR045051">
    <property type="entry name" value="SBT"/>
</dbReference>
<evidence type="ECO:0000259" key="13">
    <source>
        <dbReference type="Pfam" id="PF17766"/>
    </source>
</evidence>
<dbReference type="InterPro" id="IPR034197">
    <property type="entry name" value="Peptidases_S8_3"/>
</dbReference>
<feature type="active site" description="Charge relay system" evidence="8 9">
    <location>
        <position position="251"/>
    </location>
</feature>
<dbReference type="InterPro" id="IPR023827">
    <property type="entry name" value="Peptidase_S8_Asp-AS"/>
</dbReference>
<dbReference type="SUPFAM" id="SSF52743">
    <property type="entry name" value="Subtilisin-like"/>
    <property type="match status" value="1"/>
</dbReference>
<feature type="active site" description="Charge relay system" evidence="8 9">
    <location>
        <position position="174"/>
    </location>
</feature>
<dbReference type="Gene3D" id="3.40.50.200">
    <property type="entry name" value="Peptidase S8/S53 domain"/>
    <property type="match status" value="1"/>
</dbReference>
<dbReference type="PRINTS" id="PR00723">
    <property type="entry name" value="SUBTILISIN"/>
</dbReference>
<dbReference type="CDD" id="cd04852">
    <property type="entry name" value="Peptidases_S8_3"/>
    <property type="match status" value="1"/>
</dbReference>
<evidence type="ECO:0000256" key="3">
    <source>
        <dbReference type="ARBA" id="ARBA00022670"/>
    </source>
</evidence>
<evidence type="ECO:0000259" key="12">
    <source>
        <dbReference type="Pfam" id="PF05922"/>
    </source>
</evidence>
<dbReference type="Gene3D" id="3.50.30.30">
    <property type="match status" value="1"/>
</dbReference>
<dbReference type="Pfam" id="PF00082">
    <property type="entry name" value="Peptidase_S8"/>
    <property type="match status" value="1"/>
</dbReference>
<feature type="active site" description="Charge relay system" evidence="8 9">
    <location>
        <position position="616"/>
    </location>
</feature>
<keyword evidence="4" id="KW-0732">Signal</keyword>
<dbReference type="InterPro" id="IPR010259">
    <property type="entry name" value="S8pro/Inhibitor_I9"/>
</dbReference>
<evidence type="ECO:0000256" key="8">
    <source>
        <dbReference type="PIRSR" id="PIRSR615500-1"/>
    </source>
</evidence>
<proteinExistence type="inferred from homology"/>
<dbReference type="GO" id="GO:0005576">
    <property type="term" value="C:extracellular region"/>
    <property type="evidence" value="ECO:0007669"/>
    <property type="project" value="UniProtKB-SubCell"/>
</dbReference>
<evidence type="ECO:0000313" key="14">
    <source>
        <dbReference type="EMBL" id="KAL3627424.1"/>
    </source>
</evidence>
<evidence type="ECO:0000256" key="6">
    <source>
        <dbReference type="ARBA" id="ARBA00022825"/>
    </source>
</evidence>
<protein>
    <recommendedName>
        <fullName evidence="16">Subtilisin-like protease SBT2.4</fullName>
    </recommendedName>
</protein>
<gene>
    <name evidence="14" type="ORF">CASFOL_028787</name>
</gene>
<evidence type="ECO:0000256" key="9">
    <source>
        <dbReference type="PROSITE-ProRule" id="PRU01240"/>
    </source>
</evidence>
<dbReference type="InterPro" id="IPR037045">
    <property type="entry name" value="S8pro/Inhibitor_I9_sf"/>
</dbReference>
<dbReference type="PROSITE" id="PS00138">
    <property type="entry name" value="SUBTILASE_SER"/>
    <property type="match status" value="1"/>
</dbReference>
<feature type="domain" description="Inhibitor I9" evidence="12">
    <location>
        <begin position="65"/>
        <end position="137"/>
    </location>
</feature>
<dbReference type="Pfam" id="PF17766">
    <property type="entry name" value="fn3_6"/>
    <property type="match status" value="1"/>
</dbReference>
<dbReference type="CDD" id="cd02120">
    <property type="entry name" value="PA_subtilisin_like"/>
    <property type="match status" value="1"/>
</dbReference>
<evidence type="ECO:0008006" key="16">
    <source>
        <dbReference type="Google" id="ProtNLM"/>
    </source>
</evidence>
<dbReference type="GO" id="GO:0004252">
    <property type="term" value="F:serine-type endopeptidase activity"/>
    <property type="evidence" value="ECO:0007669"/>
    <property type="project" value="UniProtKB-UniRule"/>
</dbReference>
<dbReference type="Gene3D" id="3.30.70.80">
    <property type="entry name" value="Peptidase S8 propeptide/proteinase inhibitor I9"/>
    <property type="match status" value="1"/>
</dbReference>
<dbReference type="EMBL" id="JAVIJP010000039">
    <property type="protein sequence ID" value="KAL3627424.1"/>
    <property type="molecule type" value="Genomic_DNA"/>
</dbReference>
<dbReference type="GO" id="GO:0006508">
    <property type="term" value="P:proteolysis"/>
    <property type="evidence" value="ECO:0007669"/>
    <property type="project" value="UniProtKB-KW"/>
</dbReference>
<sequence length="832" mass="89072">MKEQTINTMLGNNQQRLVFILFVVSVIISPCFAEKRDIYLVLLEDEPVAFHQRAAEPDKQGKRHFTDSEASRAHAKHLVDSHDQFLQSTLDAGTYNKLYSFKHIVNGFAVHTTHTQVEKFKRRPGIKLVEKDRGAKLMTSYTPEFLGLPSVWTDQKGGDEYTNAGEGIVIGFVDSGLNPMHPSFAYDPSNPILIASNNSRFSGTCEGGPLFPETSCNGKIIAARFFAAGAQSAATLNPSVDIQSPFDAVGHGSHVASTAAGNYGVPVVVDGFFFGRASGMAPRARIAVYKAIYPTVGTLTDVLAAIDQAVLDGVDILTLSVGPDAPPEDTVTFLSAFDIFLLSAHKAGVLVVQAVGNQGPGPYTVVSYSPWAIGAAACNTDRTYPGTLILGNGQKIGGIGLSGPSFGNGLINYKLVLAKDAIRVNGTLPKTPDYVDECQYPEALNPSVVHESVVICTFSAGFNNGTSSLTAIIDTAKTLGFMGFVLVANPNYGDFIAEPIPFSVPGIMIPRTSDAKMISQYYEQQTERDDRGVVIKYSGRAAIGEGRIASYTERAPVVSRFSSRGPDYIDQKRNPADVLKPDILAPGHQIWAAWSPMSVLDPILSGNHFALISGTSMATPHIAGIAAIIKQNNPTWSPSMIASAMSTTATKYDNRGEPIMAEGFAAYTLYPAAPFGFGAGLVDPIRALDPGLVFSTGYEDYLNFLCSLPNTDAEKVRVATGGTCAAAFSTPFDLNQPSVTITALSGMRMTQRVVKNVASKPETYLCAVLPPNGVTVKVDPPWFTLAPGESQTLEIRLVVNQVLNDFSFGEIVLTGSLNHIVRMPLSVFAISV</sequence>
<comment type="similarity">
    <text evidence="2 9 10">Belongs to the peptidase S8 family.</text>
</comment>
<dbReference type="InterPro" id="IPR036852">
    <property type="entry name" value="Peptidase_S8/S53_dom_sf"/>
</dbReference>
<evidence type="ECO:0000256" key="2">
    <source>
        <dbReference type="ARBA" id="ARBA00011073"/>
    </source>
</evidence>
<keyword evidence="15" id="KW-1185">Reference proteome</keyword>
<dbReference type="PANTHER" id="PTHR10795">
    <property type="entry name" value="PROPROTEIN CONVERTASE SUBTILISIN/KEXIN"/>
    <property type="match status" value="1"/>
</dbReference>
<reference evidence="15" key="1">
    <citation type="journal article" date="2024" name="IScience">
        <title>Strigolactones Initiate the Formation of Haustorium-like Structures in Castilleja.</title>
        <authorList>
            <person name="Buerger M."/>
            <person name="Peterson D."/>
            <person name="Chory J."/>
        </authorList>
    </citation>
    <scope>NUCLEOTIDE SEQUENCE [LARGE SCALE GENOMIC DNA]</scope>
</reference>
<evidence type="ECO:0000259" key="11">
    <source>
        <dbReference type="Pfam" id="PF00082"/>
    </source>
</evidence>
<keyword evidence="5 9" id="KW-0378">Hydrolase</keyword>
<name>A0ABD3CDQ7_9LAMI</name>
<dbReference type="AlphaFoldDB" id="A0ABD3CDQ7"/>
<comment type="caution">
    <text evidence="14">The sequence shown here is derived from an EMBL/GenBank/DDBJ whole genome shotgun (WGS) entry which is preliminary data.</text>
</comment>
<dbReference type="InterPro" id="IPR023828">
    <property type="entry name" value="Peptidase_S8_Ser-AS"/>
</dbReference>
<evidence type="ECO:0000313" key="15">
    <source>
        <dbReference type="Proteomes" id="UP001632038"/>
    </source>
</evidence>
<dbReference type="Proteomes" id="UP001632038">
    <property type="component" value="Unassembled WGS sequence"/>
</dbReference>
<accession>A0ABD3CDQ7</accession>
<dbReference type="InterPro" id="IPR015500">
    <property type="entry name" value="Peptidase_S8_subtilisin-rel"/>
</dbReference>
<dbReference type="PROSITE" id="PS00136">
    <property type="entry name" value="SUBTILASE_ASP"/>
    <property type="match status" value="1"/>
</dbReference>
<evidence type="ECO:0000256" key="7">
    <source>
        <dbReference type="ARBA" id="ARBA00023180"/>
    </source>
</evidence>
<dbReference type="PROSITE" id="PS51892">
    <property type="entry name" value="SUBTILASE"/>
    <property type="match status" value="1"/>
</dbReference>
<organism evidence="14 15">
    <name type="scientific">Castilleja foliolosa</name>
    <dbReference type="NCBI Taxonomy" id="1961234"/>
    <lineage>
        <taxon>Eukaryota</taxon>
        <taxon>Viridiplantae</taxon>
        <taxon>Streptophyta</taxon>
        <taxon>Embryophyta</taxon>
        <taxon>Tracheophyta</taxon>
        <taxon>Spermatophyta</taxon>
        <taxon>Magnoliopsida</taxon>
        <taxon>eudicotyledons</taxon>
        <taxon>Gunneridae</taxon>
        <taxon>Pentapetalae</taxon>
        <taxon>asterids</taxon>
        <taxon>lamiids</taxon>
        <taxon>Lamiales</taxon>
        <taxon>Orobanchaceae</taxon>
        <taxon>Pedicularideae</taxon>
        <taxon>Castillejinae</taxon>
        <taxon>Castilleja</taxon>
    </lineage>
</organism>
<dbReference type="Pfam" id="PF05922">
    <property type="entry name" value="Inhibitor_I9"/>
    <property type="match status" value="1"/>
</dbReference>
<comment type="subcellular location">
    <subcellularLocation>
        <location evidence="1">Secreted</location>
    </subcellularLocation>
</comment>
<keyword evidence="7" id="KW-0325">Glycoprotein</keyword>
<feature type="domain" description="Peptidase S8/S53" evidence="11">
    <location>
        <begin position="165"/>
        <end position="653"/>
    </location>
</feature>
<evidence type="ECO:0000256" key="1">
    <source>
        <dbReference type="ARBA" id="ARBA00004613"/>
    </source>
</evidence>
<evidence type="ECO:0000256" key="5">
    <source>
        <dbReference type="ARBA" id="ARBA00022801"/>
    </source>
</evidence>
<feature type="domain" description="Subtilisin-like protease fibronectin type-III" evidence="13">
    <location>
        <begin position="733"/>
        <end position="827"/>
    </location>
</feature>
<dbReference type="PROSITE" id="PS00137">
    <property type="entry name" value="SUBTILASE_HIS"/>
    <property type="match status" value="1"/>
</dbReference>
<dbReference type="Gene3D" id="2.60.40.2310">
    <property type="match status" value="1"/>
</dbReference>
<dbReference type="InterPro" id="IPR041469">
    <property type="entry name" value="Subtilisin-like_FN3"/>
</dbReference>
<evidence type="ECO:0000256" key="10">
    <source>
        <dbReference type="RuleBase" id="RU003355"/>
    </source>
</evidence>